<name>A0AAV5NC48_9PROT</name>
<dbReference type="AlphaFoldDB" id="A0AAV5NC48"/>
<accession>A0AAV5NC48</accession>
<gene>
    <name evidence="1" type="ORF">GCM10007867_03840</name>
</gene>
<organism evidence="1 2">
    <name type="scientific">Gluconobacter cerinus</name>
    <dbReference type="NCBI Taxonomy" id="38307"/>
    <lineage>
        <taxon>Bacteria</taxon>
        <taxon>Pseudomonadati</taxon>
        <taxon>Pseudomonadota</taxon>
        <taxon>Alphaproteobacteria</taxon>
        <taxon>Acetobacterales</taxon>
        <taxon>Acetobacteraceae</taxon>
        <taxon>Gluconobacter</taxon>
    </lineage>
</organism>
<evidence type="ECO:0000313" key="2">
    <source>
        <dbReference type="Proteomes" id="UP001156614"/>
    </source>
</evidence>
<dbReference type="EMBL" id="BSNU01000001">
    <property type="protein sequence ID" value="GLQ61539.1"/>
    <property type="molecule type" value="Genomic_DNA"/>
</dbReference>
<evidence type="ECO:0000313" key="1">
    <source>
        <dbReference type="EMBL" id="GLQ61539.1"/>
    </source>
</evidence>
<protein>
    <submittedName>
        <fullName evidence="1">Uncharacterized protein</fullName>
    </submittedName>
</protein>
<proteinExistence type="predicted"/>
<reference evidence="2" key="1">
    <citation type="journal article" date="2019" name="Int. J. Syst. Evol. Microbiol.">
        <title>The Global Catalogue of Microorganisms (GCM) 10K type strain sequencing project: providing services to taxonomists for standard genome sequencing and annotation.</title>
        <authorList>
            <consortium name="The Broad Institute Genomics Platform"/>
            <consortium name="The Broad Institute Genome Sequencing Center for Infectious Disease"/>
            <person name="Wu L."/>
            <person name="Ma J."/>
        </authorList>
    </citation>
    <scope>NUCLEOTIDE SEQUENCE [LARGE SCALE GENOMIC DNA]</scope>
    <source>
        <strain evidence="2">NBRC 3267</strain>
    </source>
</reference>
<dbReference type="Proteomes" id="UP001156614">
    <property type="component" value="Unassembled WGS sequence"/>
</dbReference>
<sequence>MNTEVYAVYLTAATSAYPAGYIINNIVCENTMTPTVSSGQAAVADPDRKYPIGSTYTASAS</sequence>
<keyword evidence="2" id="KW-1185">Reference proteome</keyword>
<comment type="caution">
    <text evidence="1">The sequence shown here is derived from an EMBL/GenBank/DDBJ whole genome shotgun (WGS) entry which is preliminary data.</text>
</comment>